<dbReference type="EMBL" id="MGIT01000003">
    <property type="protein sequence ID" value="OGM92733.1"/>
    <property type="molecule type" value="Genomic_DNA"/>
</dbReference>
<dbReference type="SUPFAM" id="SSF55608">
    <property type="entry name" value="Homing endonucleases"/>
    <property type="match status" value="1"/>
</dbReference>
<name>A0A1F8DVU0_9BACT</name>
<evidence type="ECO:0000313" key="3">
    <source>
        <dbReference type="Proteomes" id="UP000176422"/>
    </source>
</evidence>
<evidence type="ECO:0000259" key="1">
    <source>
        <dbReference type="Pfam" id="PF14528"/>
    </source>
</evidence>
<protein>
    <recommendedName>
        <fullName evidence="1">Homing endonuclease LAGLIDADG domain-containing protein</fullName>
    </recommendedName>
</protein>
<evidence type="ECO:0000313" key="2">
    <source>
        <dbReference type="EMBL" id="OGM92733.1"/>
    </source>
</evidence>
<proteinExistence type="predicted"/>
<dbReference type="InterPro" id="IPR004860">
    <property type="entry name" value="LAGLIDADG_dom"/>
</dbReference>
<gene>
    <name evidence="2" type="ORF">A2372_00875</name>
</gene>
<dbReference type="AlphaFoldDB" id="A0A1F8DVU0"/>
<dbReference type="Pfam" id="PF14528">
    <property type="entry name" value="LAGLIDADG_3"/>
    <property type="match status" value="1"/>
</dbReference>
<dbReference type="Gene3D" id="3.10.28.10">
    <property type="entry name" value="Homing endonucleases"/>
    <property type="match status" value="1"/>
</dbReference>
<dbReference type="GO" id="GO:0004519">
    <property type="term" value="F:endonuclease activity"/>
    <property type="evidence" value="ECO:0007669"/>
    <property type="project" value="InterPro"/>
</dbReference>
<reference evidence="2 3" key="1">
    <citation type="journal article" date="2016" name="Nat. Commun.">
        <title>Thousands of microbial genomes shed light on interconnected biogeochemical processes in an aquifer system.</title>
        <authorList>
            <person name="Anantharaman K."/>
            <person name="Brown C.T."/>
            <person name="Hug L.A."/>
            <person name="Sharon I."/>
            <person name="Castelle C.J."/>
            <person name="Probst A.J."/>
            <person name="Thomas B.C."/>
            <person name="Singh A."/>
            <person name="Wilkins M.J."/>
            <person name="Karaoz U."/>
            <person name="Brodie E.L."/>
            <person name="Williams K.H."/>
            <person name="Hubbard S.S."/>
            <person name="Banfield J.F."/>
        </authorList>
    </citation>
    <scope>NUCLEOTIDE SEQUENCE [LARGE SCALE GENOMIC DNA]</scope>
</reference>
<feature type="domain" description="Homing endonuclease LAGLIDADG" evidence="1">
    <location>
        <begin position="162"/>
        <end position="244"/>
    </location>
</feature>
<dbReference type="InterPro" id="IPR027434">
    <property type="entry name" value="Homing_endonucl"/>
</dbReference>
<organism evidence="2 3">
    <name type="scientific">Candidatus Wolfebacteria bacterium RIFOXYB1_FULL_54_12</name>
    <dbReference type="NCBI Taxonomy" id="1802559"/>
    <lineage>
        <taxon>Bacteria</taxon>
        <taxon>Candidatus Wolfeibacteriota</taxon>
    </lineage>
</organism>
<dbReference type="Gene3D" id="1.10.10.60">
    <property type="entry name" value="Homeodomain-like"/>
    <property type="match status" value="1"/>
</dbReference>
<dbReference type="STRING" id="1802559.A2372_00875"/>
<comment type="caution">
    <text evidence="2">The sequence shown here is derived from an EMBL/GenBank/DDBJ whole genome shotgun (WGS) entry which is preliminary data.</text>
</comment>
<sequence>MGRKIASIPIEKLRELYIDKYLSSYEIGEQFNCSDATIRNKLKEAGIKLRSGGRKKFKYKKYSFAGNDTIKAYMVGFRIGDLNVYRPSVNSRILVIRCHTTILHQVDVIKFLFGKYGKVEDAIGKTGSYHVNVYLDQSFDFLVSKTEIPQWIKEGDSAVKWSFIAGYVDAEGSFKLNQGKGRFKIDAYDYFILEWIDEFLQNKQINGKFRRICEKGELKYASYIWKDDLWRLEVNSAHCLERFIQGMMPYLLHVDRIKDAKIVLENINERKKRGTIKSY</sequence>
<dbReference type="Proteomes" id="UP000176422">
    <property type="component" value="Unassembled WGS sequence"/>
</dbReference>
<accession>A0A1F8DVU0</accession>